<dbReference type="AlphaFoldDB" id="A0A7V0T6A6"/>
<feature type="transmembrane region" description="Helical" evidence="1">
    <location>
        <begin position="36"/>
        <end position="56"/>
    </location>
</feature>
<keyword evidence="1" id="KW-0812">Transmembrane</keyword>
<dbReference type="Pfam" id="PF18917">
    <property type="entry name" value="LiaI-LiaF-like_TM1"/>
    <property type="match status" value="1"/>
</dbReference>
<keyword evidence="1" id="KW-0472">Membrane</keyword>
<reference evidence="3" key="1">
    <citation type="journal article" date="2020" name="mSystems">
        <title>Genome- and Community-Level Interaction Insights into Carbon Utilization and Element Cycling Functions of Hydrothermarchaeota in Hydrothermal Sediment.</title>
        <authorList>
            <person name="Zhou Z."/>
            <person name="Liu Y."/>
            <person name="Xu W."/>
            <person name="Pan J."/>
            <person name="Luo Z.H."/>
            <person name="Li M."/>
        </authorList>
    </citation>
    <scope>NUCLEOTIDE SEQUENCE [LARGE SCALE GENOMIC DNA]</scope>
    <source>
        <strain evidence="3">SpSt-1182</strain>
    </source>
</reference>
<feature type="transmembrane region" description="Helical" evidence="1">
    <location>
        <begin position="7"/>
        <end position="30"/>
    </location>
</feature>
<evidence type="ECO:0000313" key="3">
    <source>
        <dbReference type="EMBL" id="HDQ99957.1"/>
    </source>
</evidence>
<evidence type="ECO:0000259" key="2">
    <source>
        <dbReference type="Pfam" id="PF18917"/>
    </source>
</evidence>
<evidence type="ECO:0000256" key="1">
    <source>
        <dbReference type="SAM" id="Phobius"/>
    </source>
</evidence>
<dbReference type="InterPro" id="IPR043726">
    <property type="entry name" value="LiaI-LiaF-like_TM1"/>
</dbReference>
<feature type="domain" description="LiaI-LiaF-like transmembrane region" evidence="2">
    <location>
        <begin position="5"/>
        <end position="45"/>
    </location>
</feature>
<comment type="caution">
    <text evidence="3">The sequence shown here is derived from an EMBL/GenBank/DDBJ whole genome shotgun (WGS) entry which is preliminary data.</text>
</comment>
<accession>A0A7V0T6A6</accession>
<organism evidence="3">
    <name type="scientific">candidate division WOR-3 bacterium</name>
    <dbReference type="NCBI Taxonomy" id="2052148"/>
    <lineage>
        <taxon>Bacteria</taxon>
        <taxon>Bacteria division WOR-3</taxon>
    </lineage>
</organism>
<name>A0A7V0T6A6_UNCW3</name>
<protein>
    <recommendedName>
        <fullName evidence="2">LiaI-LiaF-like transmembrane region domain-containing protein</fullName>
    </recommendedName>
</protein>
<dbReference type="Proteomes" id="UP000885672">
    <property type="component" value="Unassembled WGS sequence"/>
</dbReference>
<gene>
    <name evidence="3" type="ORF">ENN51_06715</name>
</gene>
<dbReference type="EMBL" id="DSBX01000254">
    <property type="protein sequence ID" value="HDQ99957.1"/>
    <property type="molecule type" value="Genomic_DNA"/>
</dbReference>
<keyword evidence="1" id="KW-1133">Transmembrane helix</keyword>
<proteinExistence type="predicted"/>
<sequence length="60" mass="6705">MGRGIIWGVVLIAVGLWLWLANLGVLPTGIVASRDWPLLIVVVGLLTAFEGVRWLVRRRR</sequence>